<name>A0A1F5ZQA5_9BACT</name>
<evidence type="ECO:0000313" key="2">
    <source>
        <dbReference type="Proteomes" id="UP000177383"/>
    </source>
</evidence>
<sequence length="90" mass="10548">MNTYISLSSLAMDLDRVSLGLYRKSYKMADRFTQEALKRKKEIDTRKVKPYVAKLLDDMERSLQSRDYVRKAEDALMYSTLFQNAALKSK</sequence>
<gene>
    <name evidence="1" type="ORF">A2773_02475</name>
</gene>
<accession>A0A1F5ZQA5</accession>
<evidence type="ECO:0008006" key="3">
    <source>
        <dbReference type="Google" id="ProtNLM"/>
    </source>
</evidence>
<evidence type="ECO:0000313" key="1">
    <source>
        <dbReference type="EMBL" id="OGG14628.1"/>
    </source>
</evidence>
<protein>
    <recommendedName>
        <fullName evidence="3">HEPN domain-containing protein</fullName>
    </recommendedName>
</protein>
<dbReference type="AlphaFoldDB" id="A0A1F5ZQA5"/>
<dbReference type="STRING" id="1798375.A2773_02475"/>
<dbReference type="Proteomes" id="UP000177383">
    <property type="component" value="Unassembled WGS sequence"/>
</dbReference>
<organism evidence="1 2">
    <name type="scientific">Candidatus Gottesmanbacteria bacterium RIFCSPHIGHO2_01_FULL_39_10</name>
    <dbReference type="NCBI Taxonomy" id="1798375"/>
    <lineage>
        <taxon>Bacteria</taxon>
        <taxon>Candidatus Gottesmaniibacteriota</taxon>
    </lineage>
</organism>
<dbReference type="EMBL" id="MFJE01000013">
    <property type="protein sequence ID" value="OGG14628.1"/>
    <property type="molecule type" value="Genomic_DNA"/>
</dbReference>
<comment type="caution">
    <text evidence="1">The sequence shown here is derived from an EMBL/GenBank/DDBJ whole genome shotgun (WGS) entry which is preliminary data.</text>
</comment>
<reference evidence="1 2" key="1">
    <citation type="journal article" date="2016" name="Nat. Commun.">
        <title>Thousands of microbial genomes shed light on interconnected biogeochemical processes in an aquifer system.</title>
        <authorList>
            <person name="Anantharaman K."/>
            <person name="Brown C.T."/>
            <person name="Hug L.A."/>
            <person name="Sharon I."/>
            <person name="Castelle C.J."/>
            <person name="Probst A.J."/>
            <person name="Thomas B.C."/>
            <person name="Singh A."/>
            <person name="Wilkins M.J."/>
            <person name="Karaoz U."/>
            <person name="Brodie E.L."/>
            <person name="Williams K.H."/>
            <person name="Hubbard S.S."/>
            <person name="Banfield J.F."/>
        </authorList>
    </citation>
    <scope>NUCLEOTIDE SEQUENCE [LARGE SCALE GENOMIC DNA]</scope>
</reference>
<proteinExistence type="predicted"/>